<feature type="compositionally biased region" description="Polar residues" evidence="4">
    <location>
        <begin position="400"/>
        <end position="410"/>
    </location>
</feature>
<proteinExistence type="inferred from homology"/>
<feature type="compositionally biased region" description="Polar residues" evidence="4">
    <location>
        <begin position="1002"/>
        <end position="1012"/>
    </location>
</feature>
<feature type="compositionally biased region" description="Polar residues" evidence="4">
    <location>
        <begin position="372"/>
        <end position="382"/>
    </location>
</feature>
<name>A0A8C8HPX2_ONCTS</name>
<sequence length="1060" mass="112169">MSSVNTGIVNGGHFPAAQASPAHPWSSRQLMEDPVPNVPTMVSRLPKFGLRPAAVAATAPLTNGTRHQPVSSTTGKGLPTATTRQNGTMRMPPPSSLKGKGGEAVERGVDSGEEGGTGAGHHLRQPQPSPAAVREIKKPSAMPATAKVRGCASVVSSNSPRTIPSKTGPHGAIPKQALSGQSLCNGKAGLSSQTGGDGRFGSGNGSLRRGQSCGSPHSNLTSSLSHSQSSDSLETASEENMVRSRSLTHVKRIPSPTQPPIIRSYSFNRASELAKELPRPLAKSRLVKTSPLTRPTPVLSSAGRGNGLHLSKGGHGLAPGRAVVGTASCILPPTTLRNSLLPSSASCNTRPSALRYRFTRPSLIKQPRPILATSTEKVQGNTEESEGRKNSVETPPVTPDPSSNTDSLGSTPECVTEGLQEEPAAPSGVRPLGEGLEDMSLSSTSSLERNDTSEEYMDDFDNLGNGGDGILLLPARDGGLDQSHSVLADDDNADLIHCHGGTSMAGLNSFLSDSVDWAGMGLAGGRGGLGALSRRASQALSGGADYPLGSSLDLSPSDSGSGGTYMWDEEGLEPLGTTTQPCGSYNSDLNSMDILNNLDNLESGCDLDDDDLMLDDDLPEDGSLHGDTDGMSHLALWRRRQLCWTVDDRLHSDNISDCVFQTYDGYQSQGTGLAAPHQAVELDELTLKHMADDCCSVKAQLEHLKLLLQMEDGSDMDHTLILDTLSPESRRDPIQARQVEELLKEVQELREELRSKDRTISQLTQQMAVPVKATRCHCQQYSPPGRDVERVTVTYHDKATQTPPWRGHAPQILQPSRPWPNRVHQPHSQERLTNSAHTEAPSELASSNPGCGWGESLASRAQHSSRSGLACPSPASTPPAGCFPGSEELSLLLSTQLKISDSEGPAGQTCSPPHPGSRLRLDSAKRIPPPCLSQSPGSLKKASIPKRPHEGPTTTTTTTQMSMAGFPRVVRGIQGRGGLRPGHTAPQFRLSLLPPASRGQPCYSSTPQSSASFLGPALPAFPRTRAPRQTPGLREPESGGLKARGLGSPTLLRLPKPKSH</sequence>
<dbReference type="PANTHER" id="PTHR22461">
    <property type="entry name" value="SERINE-RICH COILED-COIL DOMAIN-CONTAINING PROTEIN 2-RELATED"/>
    <property type="match status" value="1"/>
</dbReference>
<gene>
    <name evidence="5" type="primary">ccser2b</name>
</gene>
<reference evidence="5" key="1">
    <citation type="submission" date="2025-08" db="UniProtKB">
        <authorList>
            <consortium name="Ensembl"/>
        </authorList>
    </citation>
    <scope>IDENTIFICATION</scope>
</reference>
<dbReference type="PANTHER" id="PTHR22461:SF2">
    <property type="entry name" value="SERINE-RICH COILED-COIL DOMAIN-CONTAINING PROTEIN 2"/>
    <property type="match status" value="1"/>
</dbReference>
<feature type="region of interest" description="Disordered" evidence="4">
    <location>
        <begin position="997"/>
        <end position="1060"/>
    </location>
</feature>
<feature type="region of interest" description="Disordered" evidence="4">
    <location>
        <begin position="358"/>
        <end position="451"/>
    </location>
</feature>
<evidence type="ECO:0000256" key="2">
    <source>
        <dbReference type="ARBA" id="ARBA00023054"/>
    </source>
</evidence>
<evidence type="ECO:0000313" key="6">
    <source>
        <dbReference type="Proteomes" id="UP000694402"/>
    </source>
</evidence>
<feature type="compositionally biased region" description="Low complexity" evidence="4">
    <location>
        <begin position="547"/>
        <end position="559"/>
    </location>
</feature>
<feature type="compositionally biased region" description="Basic and acidic residues" evidence="4">
    <location>
        <begin position="100"/>
        <end position="110"/>
    </location>
</feature>
<dbReference type="Proteomes" id="UP000694402">
    <property type="component" value="Unassembled WGS sequence"/>
</dbReference>
<keyword evidence="6" id="KW-1185">Reference proteome</keyword>
<organism evidence="5 6">
    <name type="scientific">Oncorhynchus tshawytscha</name>
    <name type="common">Chinook salmon</name>
    <name type="synonym">Salmo tshawytscha</name>
    <dbReference type="NCBI Taxonomy" id="74940"/>
    <lineage>
        <taxon>Eukaryota</taxon>
        <taxon>Metazoa</taxon>
        <taxon>Chordata</taxon>
        <taxon>Craniata</taxon>
        <taxon>Vertebrata</taxon>
        <taxon>Euteleostomi</taxon>
        <taxon>Actinopterygii</taxon>
        <taxon>Neopterygii</taxon>
        <taxon>Teleostei</taxon>
        <taxon>Protacanthopterygii</taxon>
        <taxon>Salmoniformes</taxon>
        <taxon>Salmonidae</taxon>
        <taxon>Salmoninae</taxon>
        <taxon>Oncorhynchus</taxon>
    </lineage>
</organism>
<dbReference type="GO" id="GO:0001578">
    <property type="term" value="P:microtubule bundle formation"/>
    <property type="evidence" value="ECO:0007669"/>
    <property type="project" value="TreeGrafter"/>
</dbReference>
<feature type="region of interest" description="Disordered" evidence="4">
    <location>
        <begin position="1"/>
        <end position="31"/>
    </location>
</feature>
<protein>
    <recommendedName>
        <fullName evidence="7">Serine-rich coiled-coil domain-containing protein 2-like</fullName>
    </recommendedName>
</protein>
<dbReference type="InterPro" id="IPR029627">
    <property type="entry name" value="CCSER"/>
</dbReference>
<feature type="compositionally biased region" description="Polar residues" evidence="4">
    <location>
        <begin position="62"/>
        <end position="88"/>
    </location>
</feature>
<evidence type="ECO:0008006" key="7">
    <source>
        <dbReference type="Google" id="ProtNLM"/>
    </source>
</evidence>
<feature type="region of interest" description="Disordered" evidence="4">
    <location>
        <begin position="798"/>
        <end position="886"/>
    </location>
</feature>
<evidence type="ECO:0000256" key="3">
    <source>
        <dbReference type="SAM" id="Coils"/>
    </source>
</evidence>
<comment type="similarity">
    <text evidence="1">Belongs to the CCSER family.</text>
</comment>
<reference evidence="5" key="2">
    <citation type="submission" date="2025-09" db="UniProtKB">
        <authorList>
            <consortium name="Ensembl"/>
        </authorList>
    </citation>
    <scope>IDENTIFICATION</scope>
</reference>
<feature type="region of interest" description="Disordered" evidence="4">
    <location>
        <begin position="62"/>
        <end position="257"/>
    </location>
</feature>
<accession>A0A8C8HPX2</accession>
<feature type="compositionally biased region" description="Low complexity" evidence="4">
    <location>
        <begin position="215"/>
        <end position="233"/>
    </location>
</feature>
<dbReference type="Ensembl" id="ENSOTST00005074142.2">
    <property type="protein sequence ID" value="ENSOTSP00005068286.2"/>
    <property type="gene ID" value="ENSOTSG00005032488.2"/>
</dbReference>
<feature type="compositionally biased region" description="Gly residues" evidence="4">
    <location>
        <begin position="195"/>
        <end position="204"/>
    </location>
</feature>
<dbReference type="GO" id="GO:0015630">
    <property type="term" value="C:microtubule cytoskeleton"/>
    <property type="evidence" value="ECO:0007669"/>
    <property type="project" value="TreeGrafter"/>
</dbReference>
<feature type="region of interest" description="Disordered" evidence="4">
    <location>
        <begin position="545"/>
        <end position="565"/>
    </location>
</feature>
<feature type="compositionally biased region" description="Polar residues" evidence="4">
    <location>
        <begin position="178"/>
        <end position="194"/>
    </location>
</feature>
<dbReference type="AlphaFoldDB" id="A0A8C8HPX2"/>
<feature type="coiled-coil region" evidence="3">
    <location>
        <begin position="736"/>
        <end position="766"/>
    </location>
</feature>
<evidence type="ECO:0000313" key="5">
    <source>
        <dbReference type="Ensembl" id="ENSOTSP00005068286.2"/>
    </source>
</evidence>
<keyword evidence="2 3" id="KW-0175">Coiled coil</keyword>
<evidence type="ECO:0000256" key="4">
    <source>
        <dbReference type="SAM" id="MobiDB-lite"/>
    </source>
</evidence>
<evidence type="ECO:0000256" key="1">
    <source>
        <dbReference type="ARBA" id="ARBA00010949"/>
    </source>
</evidence>
<feature type="region of interest" description="Disordered" evidence="4">
    <location>
        <begin position="901"/>
        <end position="960"/>
    </location>
</feature>
<dbReference type="GeneTree" id="ENSGT00940000153912"/>
<dbReference type="GO" id="GO:0008017">
    <property type="term" value="F:microtubule binding"/>
    <property type="evidence" value="ECO:0007669"/>
    <property type="project" value="TreeGrafter"/>
</dbReference>
<feature type="compositionally biased region" description="Polar residues" evidence="4">
    <location>
        <begin position="154"/>
        <end position="165"/>
    </location>
</feature>